<sequence length="715" mass="82848">MESNIDDQMDDVKEEDYNVPKKEIYEWKEITNEFFDSVKDLDLGELLHYQLFGLFEAMSAIEMMDRKMDIGMIDGKEKNPLTFEVAVKTGQLKLDNLEYNELIGLFDALYSCLISWLEGHSPAQTIFTCLYLHDTTVITDKYLMCFCNGILKLTGIIRKFINSARVYEEEDFQPAIYNFNLCNELSDQKVVAMLKDSENDIQKKLRDLEVTSEAFENLTAIFNRIKFTRLLLQSLLLLYPTKNFSPNEMEMSEISKLVTSAIELVPLIKKTIDRGTQPDIENDTPNTMGFSPMVNQRLLPPTFPRYTKIKDRTETYCYLEELSQNLKHACKIIHCTNYQSALNFFMEFSKKSGSCLLSRSVLQVLYIPTPYKVFGVTNLTDVLKDSVKTFIAPPVLMPKNPLFNNPQAKECVDSFFFYNEQTFVMFLEICGFNRARQRDKIARLLDNFASLQDEAERVDTFLHKQLNGDTSAGTCRTSFGTWVLYHCLRAMSLYLLSGLELELYSVHEYLYVFWYLYEFLFGWIVSALTRADSFLLEQECISEQFKNLSKGQKKTKLKKKKMKPYGRELLFTQALQNVCGGYYKALAGFHKADRIPQPLSEFDHEQIRYEHRFAPFAELTTPPAIGYPDFCAQKMALLKMSQEDLFLSAAKHFHQARTILEHISNLDNEMTEILKIAKINFVVMNLLANGHKKDSKLPPEFDFSAHRCFPIIKQQ</sequence>
<dbReference type="PANTHER" id="PTHR21373:SF0">
    <property type="entry name" value="N-ALPHA-ACETYLTRANSFERASE 35, NATC AUXILIARY SUBUNIT"/>
    <property type="match status" value="1"/>
</dbReference>
<name>A0A9J6BLT2_POLVA</name>
<evidence type="ECO:0000259" key="6">
    <source>
        <dbReference type="Pfam" id="PF25789"/>
    </source>
</evidence>
<feature type="domain" description="NAA35-like TPR repeats" evidence="6">
    <location>
        <begin position="328"/>
        <end position="712"/>
    </location>
</feature>
<gene>
    <name evidence="7" type="ORF">PVAND_000692</name>
</gene>
<evidence type="ECO:0000259" key="5">
    <source>
        <dbReference type="Pfam" id="PF04112"/>
    </source>
</evidence>
<keyword evidence="3" id="KW-0963">Cytoplasm</keyword>
<dbReference type="EMBL" id="JADBJN010000003">
    <property type="protein sequence ID" value="KAG5670427.1"/>
    <property type="molecule type" value="Genomic_DNA"/>
</dbReference>
<comment type="subcellular location">
    <subcellularLocation>
        <location evidence="1">Cytoplasm</location>
    </subcellularLocation>
</comment>
<proteinExistence type="inferred from homology"/>
<evidence type="ECO:0000256" key="3">
    <source>
        <dbReference type="ARBA" id="ARBA00022490"/>
    </source>
</evidence>
<organism evidence="7 8">
    <name type="scientific">Polypedilum vanderplanki</name>
    <name type="common">Sleeping chironomid midge</name>
    <dbReference type="NCBI Taxonomy" id="319348"/>
    <lineage>
        <taxon>Eukaryota</taxon>
        <taxon>Metazoa</taxon>
        <taxon>Ecdysozoa</taxon>
        <taxon>Arthropoda</taxon>
        <taxon>Hexapoda</taxon>
        <taxon>Insecta</taxon>
        <taxon>Pterygota</taxon>
        <taxon>Neoptera</taxon>
        <taxon>Endopterygota</taxon>
        <taxon>Diptera</taxon>
        <taxon>Nematocera</taxon>
        <taxon>Chironomoidea</taxon>
        <taxon>Chironomidae</taxon>
        <taxon>Chironominae</taxon>
        <taxon>Polypedilum</taxon>
        <taxon>Polypedilum</taxon>
    </lineage>
</organism>
<dbReference type="Pfam" id="PF25789">
    <property type="entry name" value="TPR_NAA35"/>
    <property type="match status" value="1"/>
</dbReference>
<comment type="caution">
    <text evidence="7">The sequence shown here is derived from an EMBL/GenBank/DDBJ whole genome shotgun (WGS) entry which is preliminary data.</text>
</comment>
<keyword evidence="8" id="KW-1185">Reference proteome</keyword>
<dbReference type="InterPro" id="IPR057983">
    <property type="entry name" value="NAA35-like_N"/>
</dbReference>
<feature type="domain" description="NAA35-like N-terminal" evidence="5">
    <location>
        <begin position="44"/>
        <end position="190"/>
    </location>
</feature>
<evidence type="ECO:0000256" key="1">
    <source>
        <dbReference type="ARBA" id="ARBA00004496"/>
    </source>
</evidence>
<evidence type="ECO:0000313" key="7">
    <source>
        <dbReference type="EMBL" id="KAG5670427.1"/>
    </source>
</evidence>
<dbReference type="OrthoDB" id="269405at2759"/>
<dbReference type="Pfam" id="PF04112">
    <property type="entry name" value="Mak10"/>
    <property type="match status" value="1"/>
</dbReference>
<evidence type="ECO:0000256" key="4">
    <source>
        <dbReference type="ARBA" id="ARBA00030494"/>
    </source>
</evidence>
<evidence type="ECO:0000313" key="8">
    <source>
        <dbReference type="Proteomes" id="UP001107558"/>
    </source>
</evidence>
<dbReference type="PANTHER" id="PTHR21373">
    <property type="entry name" value="GLUCOSE REPRESSIBLE PROTEIN MAK10"/>
    <property type="match status" value="1"/>
</dbReference>
<accession>A0A9J6BLT2</accession>
<evidence type="ECO:0000256" key="2">
    <source>
        <dbReference type="ARBA" id="ARBA00006289"/>
    </source>
</evidence>
<dbReference type="Proteomes" id="UP001107558">
    <property type="component" value="Chromosome 3"/>
</dbReference>
<protein>
    <recommendedName>
        <fullName evidence="4">Protein MAK10 homolog</fullName>
    </recommendedName>
</protein>
<reference evidence="7" key="1">
    <citation type="submission" date="2021-03" db="EMBL/GenBank/DDBJ databases">
        <title>Chromosome level genome of the anhydrobiotic midge Polypedilum vanderplanki.</title>
        <authorList>
            <person name="Yoshida Y."/>
            <person name="Kikawada T."/>
            <person name="Gusev O."/>
        </authorList>
    </citation>
    <scope>NUCLEOTIDE SEQUENCE</scope>
    <source>
        <strain evidence="7">NIAS01</strain>
        <tissue evidence="7">Whole body or cell culture</tissue>
    </source>
</reference>
<dbReference type="InterPro" id="IPR057982">
    <property type="entry name" value="TPR_NAA35"/>
</dbReference>
<dbReference type="AlphaFoldDB" id="A0A9J6BLT2"/>
<dbReference type="GO" id="GO:0031417">
    <property type="term" value="C:NatC complex"/>
    <property type="evidence" value="ECO:0007669"/>
    <property type="project" value="InterPro"/>
</dbReference>
<comment type="similarity">
    <text evidence="2">Belongs to the MAK10 family.</text>
</comment>
<dbReference type="InterPro" id="IPR007244">
    <property type="entry name" value="Naa35_N"/>
</dbReference>